<reference evidence="1 2" key="1">
    <citation type="submission" date="2021-01" db="EMBL/GenBank/DDBJ databases">
        <title>Genomic Encyclopedia of Type Strains, Phase IV (KMG-IV): sequencing the most valuable type-strain genomes for metagenomic binning, comparative biology and taxonomic classification.</title>
        <authorList>
            <person name="Goeker M."/>
        </authorList>
    </citation>
    <scope>NUCLEOTIDE SEQUENCE [LARGE SCALE GENOMIC DNA]</scope>
    <source>
        <strain evidence="1 2">DSM 104297</strain>
    </source>
</reference>
<keyword evidence="2" id="KW-1185">Reference proteome</keyword>
<organism evidence="1 2">
    <name type="scientific">Priestia iocasae</name>
    <dbReference type="NCBI Taxonomy" id="2291674"/>
    <lineage>
        <taxon>Bacteria</taxon>
        <taxon>Bacillati</taxon>
        <taxon>Bacillota</taxon>
        <taxon>Bacilli</taxon>
        <taxon>Bacillales</taxon>
        <taxon>Bacillaceae</taxon>
        <taxon>Priestia</taxon>
    </lineage>
</organism>
<evidence type="ECO:0000313" key="2">
    <source>
        <dbReference type="Proteomes" id="UP000809829"/>
    </source>
</evidence>
<proteinExistence type="predicted"/>
<gene>
    <name evidence="1" type="ORF">JOC83_001260</name>
</gene>
<accession>A0ABS2QSJ8</accession>
<comment type="caution">
    <text evidence="1">The sequence shown here is derived from an EMBL/GenBank/DDBJ whole genome shotgun (WGS) entry which is preliminary data.</text>
</comment>
<dbReference type="EMBL" id="JAFBFC010000002">
    <property type="protein sequence ID" value="MBM7702426.1"/>
    <property type="molecule type" value="Genomic_DNA"/>
</dbReference>
<dbReference type="Gene3D" id="1.10.1220.10">
    <property type="entry name" value="Met repressor-like"/>
    <property type="match status" value="1"/>
</dbReference>
<dbReference type="Proteomes" id="UP000809829">
    <property type="component" value="Unassembled WGS sequence"/>
</dbReference>
<dbReference type="InterPro" id="IPR013321">
    <property type="entry name" value="Arc_rbn_hlx_hlx"/>
</dbReference>
<dbReference type="InterPro" id="IPR010985">
    <property type="entry name" value="Ribbon_hlx_hlx"/>
</dbReference>
<sequence length="56" mass="6847">MTKKKSFPLRMNPELYKVIERWEQDEFRSVNGHIEFLLRDTAKREGKLGKPRKEER</sequence>
<evidence type="ECO:0000313" key="1">
    <source>
        <dbReference type="EMBL" id="MBM7702426.1"/>
    </source>
</evidence>
<dbReference type="RefSeq" id="WP_205185412.1">
    <property type="nucleotide sequence ID" value="NZ_JAFBFC010000002.1"/>
</dbReference>
<name>A0ABS2QSJ8_9BACI</name>
<protein>
    <recommendedName>
        <fullName evidence="3">Arc-like DNA binding domain-containing protein</fullName>
    </recommendedName>
</protein>
<evidence type="ECO:0008006" key="3">
    <source>
        <dbReference type="Google" id="ProtNLM"/>
    </source>
</evidence>
<dbReference type="SUPFAM" id="SSF47598">
    <property type="entry name" value="Ribbon-helix-helix"/>
    <property type="match status" value="1"/>
</dbReference>